<keyword evidence="2" id="KW-1185">Reference proteome</keyword>
<evidence type="ECO:0000313" key="2">
    <source>
        <dbReference type="Proteomes" id="UP000240987"/>
    </source>
</evidence>
<dbReference type="RefSeq" id="WP_107245274.1">
    <property type="nucleotide sequence ID" value="NZ_PYMJ01000041.1"/>
</dbReference>
<proteinExistence type="predicted"/>
<dbReference type="EMBL" id="PYMJ01000041">
    <property type="protein sequence ID" value="PSU44853.1"/>
    <property type="molecule type" value="Genomic_DNA"/>
</dbReference>
<name>A0A2T3J7X7_9GAMM</name>
<gene>
    <name evidence="1" type="ORF">C9J12_25515</name>
</gene>
<accession>A0A2T3J7X7</accession>
<reference evidence="1 2" key="1">
    <citation type="submission" date="2018-01" db="EMBL/GenBank/DDBJ databases">
        <title>Whole genome sequencing of Histamine producing bacteria.</title>
        <authorList>
            <person name="Butler K."/>
        </authorList>
    </citation>
    <scope>NUCLEOTIDE SEQUENCE [LARGE SCALE GENOMIC DNA]</scope>
    <source>
        <strain evidence="1 2">JCM 12947</strain>
    </source>
</reference>
<sequence>MSKKTMNATDIKADAAGLAWLIIREIKRQHHHLRSPEYVQETLDILDWLLGVACDDQPLATTYEEIQHLHARILQTDEIHHRWSYWCNTLATHVNTEK</sequence>
<dbReference type="AlphaFoldDB" id="A0A2T3J7X7"/>
<comment type="caution">
    <text evidence="1">The sequence shown here is derived from an EMBL/GenBank/DDBJ whole genome shotgun (WGS) entry which is preliminary data.</text>
</comment>
<dbReference type="Proteomes" id="UP000240987">
    <property type="component" value="Unassembled WGS sequence"/>
</dbReference>
<protein>
    <submittedName>
        <fullName evidence="1">Uncharacterized protein</fullName>
    </submittedName>
</protein>
<organism evidence="1 2">
    <name type="scientific">Photobacterium frigidiphilum</name>
    <dbReference type="NCBI Taxonomy" id="264736"/>
    <lineage>
        <taxon>Bacteria</taxon>
        <taxon>Pseudomonadati</taxon>
        <taxon>Pseudomonadota</taxon>
        <taxon>Gammaproteobacteria</taxon>
        <taxon>Vibrionales</taxon>
        <taxon>Vibrionaceae</taxon>
        <taxon>Photobacterium</taxon>
    </lineage>
</organism>
<evidence type="ECO:0000313" key="1">
    <source>
        <dbReference type="EMBL" id="PSU44853.1"/>
    </source>
</evidence>